<protein>
    <submittedName>
        <fullName evidence="1">Uncharacterized protein</fullName>
    </submittedName>
</protein>
<proteinExistence type="predicted"/>
<reference evidence="1 2" key="1">
    <citation type="journal article" date="2019" name="Nat. Ecol. Evol.">
        <title>Megaphylogeny resolves global patterns of mushroom evolution.</title>
        <authorList>
            <person name="Varga T."/>
            <person name="Krizsan K."/>
            <person name="Foldi C."/>
            <person name="Dima B."/>
            <person name="Sanchez-Garcia M."/>
            <person name="Sanchez-Ramirez S."/>
            <person name="Szollosi G.J."/>
            <person name="Szarkandi J.G."/>
            <person name="Papp V."/>
            <person name="Albert L."/>
            <person name="Andreopoulos W."/>
            <person name="Angelini C."/>
            <person name="Antonin V."/>
            <person name="Barry K.W."/>
            <person name="Bougher N.L."/>
            <person name="Buchanan P."/>
            <person name="Buyck B."/>
            <person name="Bense V."/>
            <person name="Catcheside P."/>
            <person name="Chovatia M."/>
            <person name="Cooper J."/>
            <person name="Damon W."/>
            <person name="Desjardin D."/>
            <person name="Finy P."/>
            <person name="Geml J."/>
            <person name="Haridas S."/>
            <person name="Hughes K."/>
            <person name="Justo A."/>
            <person name="Karasinski D."/>
            <person name="Kautmanova I."/>
            <person name="Kiss B."/>
            <person name="Kocsube S."/>
            <person name="Kotiranta H."/>
            <person name="LaButti K.M."/>
            <person name="Lechner B.E."/>
            <person name="Liimatainen K."/>
            <person name="Lipzen A."/>
            <person name="Lukacs Z."/>
            <person name="Mihaltcheva S."/>
            <person name="Morgado L.N."/>
            <person name="Niskanen T."/>
            <person name="Noordeloos M.E."/>
            <person name="Ohm R.A."/>
            <person name="Ortiz-Santana B."/>
            <person name="Ovrebo C."/>
            <person name="Racz N."/>
            <person name="Riley R."/>
            <person name="Savchenko A."/>
            <person name="Shiryaev A."/>
            <person name="Soop K."/>
            <person name="Spirin V."/>
            <person name="Szebenyi C."/>
            <person name="Tomsovsky M."/>
            <person name="Tulloss R.E."/>
            <person name="Uehling J."/>
            <person name="Grigoriev I.V."/>
            <person name="Vagvolgyi C."/>
            <person name="Papp T."/>
            <person name="Martin F.M."/>
            <person name="Miettinen O."/>
            <person name="Hibbett D.S."/>
            <person name="Nagy L.G."/>
        </authorList>
    </citation>
    <scope>NUCLEOTIDE SEQUENCE [LARGE SCALE GENOMIC DNA]</scope>
    <source>
        <strain evidence="1 2">NL-1719</strain>
    </source>
</reference>
<evidence type="ECO:0000313" key="1">
    <source>
        <dbReference type="EMBL" id="TFK75335.1"/>
    </source>
</evidence>
<dbReference type="Proteomes" id="UP000308600">
    <property type="component" value="Unassembled WGS sequence"/>
</dbReference>
<evidence type="ECO:0000313" key="2">
    <source>
        <dbReference type="Proteomes" id="UP000308600"/>
    </source>
</evidence>
<sequence length="861" mass="95344">MTDYSVFASPEFDANEYANAVLAGEPYQILTESRAPAKASRLTSEPLAKEDISVAISKLSSGIDDVSRQIKNVVSVHHEELLSQAERANELSGSLTSARTGLSDLDNSLERLKLKIRVPYQALQVNVTRLQKLQQASDVLRRTSRFVTLIRRLQLQMAEMDISKPSENILKDVVDVSSTTLDGVEEKDRAIAKAALSIAELVTLLDSGNVPDPGALDPPSDVSLRSISIISDYEPFIDESRTRVTTEMRDMVMSGLSNLDQSLLASSLQTAYNLRVLPELVQGLMLDLTHAVEDLVRNAFDLSKISKDVKDPPANLAQGPANYKSRIRTEPTNLTAPQWSAALWIRLEGLIEDVSECCIKASCRFSLTAHAHSRVYSLEKVLKVKKDATTQVNFLDEAMKLLDSRPSTTFWSSLSQTLEKHAKDGAKTSTFLHQALSSGYPKLLRLFHELFAKIAVHTDTIYSSNAQSPETVLVLRAFSTFETSYLSRSSNKVNETIGQAFSGAPRNPPGPNDAANVVRTLANELDSARFDPLLVKSVAKNSVSSLQLLLTRTDSFVARDRLAVTLVGSTATASQIVNGSLASFLYHCSLKLDKLHEEYSDDIIAPLDGHIKDIRAAYNKILEPIMLSVRRELTAIIAKLHRINFERKLDPMSGMDGASFYMKDLVDKLQFIKLELLSQYSIGEAGKSWVLDIVRLVIRTFVLHVSIAKPLGESGKLQLTSDMTALEFALNAFMSDGTQNRRGGSFESLGEEYKLLRALRPLLFLDNTQLASPAHTVGLPPLVVLHHIMVRSPIPLPHSLHGWQEAEYVRWIEERSEEAAWALVEGGLTHWEKTKESEGKDTADAKEYIELARVVLRNARS</sequence>
<name>A0ACD3BBW7_9AGAR</name>
<gene>
    <name evidence="1" type="ORF">BDN72DRAFT_954963</name>
</gene>
<accession>A0ACD3BBW7</accession>
<organism evidence="1 2">
    <name type="scientific">Pluteus cervinus</name>
    <dbReference type="NCBI Taxonomy" id="181527"/>
    <lineage>
        <taxon>Eukaryota</taxon>
        <taxon>Fungi</taxon>
        <taxon>Dikarya</taxon>
        <taxon>Basidiomycota</taxon>
        <taxon>Agaricomycotina</taxon>
        <taxon>Agaricomycetes</taxon>
        <taxon>Agaricomycetidae</taxon>
        <taxon>Agaricales</taxon>
        <taxon>Pluteineae</taxon>
        <taxon>Pluteaceae</taxon>
        <taxon>Pluteus</taxon>
    </lineage>
</organism>
<dbReference type="EMBL" id="ML208263">
    <property type="protein sequence ID" value="TFK75335.1"/>
    <property type="molecule type" value="Genomic_DNA"/>
</dbReference>
<keyword evidence="2" id="KW-1185">Reference proteome</keyword>